<accession>B3EU04</accession>
<dbReference type="Proteomes" id="UP000001227">
    <property type="component" value="Chromosome"/>
</dbReference>
<dbReference type="AlphaFoldDB" id="B3EU04"/>
<dbReference type="HOGENOM" id="CLU_2217472_0_0_10"/>
<organism evidence="1 2">
    <name type="scientific">Amoebophilus asiaticus (strain 5a2)</name>
    <dbReference type="NCBI Taxonomy" id="452471"/>
    <lineage>
        <taxon>Bacteria</taxon>
        <taxon>Pseudomonadati</taxon>
        <taxon>Bacteroidota</taxon>
        <taxon>Cytophagia</taxon>
        <taxon>Cytophagales</taxon>
        <taxon>Amoebophilaceae</taxon>
        <taxon>Candidatus Amoebophilus</taxon>
    </lineage>
</organism>
<evidence type="ECO:0000313" key="2">
    <source>
        <dbReference type="Proteomes" id="UP000001227"/>
    </source>
</evidence>
<dbReference type="EMBL" id="CP001102">
    <property type="protein sequence ID" value="ACE06706.1"/>
    <property type="molecule type" value="Genomic_DNA"/>
</dbReference>
<reference evidence="1 2" key="1">
    <citation type="journal article" date="2010" name="J. Bacteriol.">
        <title>The genome of the amoeba symbiont 'Candidatus Amoebophilus asiaticus' reveals common mechanisms for host cell interaction among amoeba-associated bacteria.</title>
        <authorList>
            <person name="Schmitz-Esser S."/>
            <person name="Tischler P."/>
            <person name="Arnold R."/>
            <person name="Montanaro J."/>
            <person name="Wagner M."/>
            <person name="Rattei T."/>
            <person name="Horn M."/>
        </authorList>
    </citation>
    <scope>NUCLEOTIDE SEQUENCE [LARGE SCALE GENOMIC DNA]</scope>
    <source>
        <strain evidence="1 2">5a2</strain>
    </source>
</reference>
<gene>
    <name evidence="1" type="ordered locus">Aasi_1413</name>
</gene>
<keyword evidence="2" id="KW-1185">Reference proteome</keyword>
<proteinExistence type="predicted"/>
<protein>
    <submittedName>
        <fullName evidence="1">Uncharacterized protein</fullName>
    </submittedName>
</protein>
<dbReference type="KEGG" id="aas:Aasi_1413"/>
<dbReference type="RefSeq" id="WP_012473448.1">
    <property type="nucleotide sequence ID" value="NC_010830.1"/>
</dbReference>
<sequence length="106" mass="11914">MYSAPIILIPFSQLLMSFGNFNITIQEEVSKENTKTEQVVTLSTELIDSTTEVSFSKECKASEIINIPSSLIFDKSLRGDQELAYTPLVLQSTEPVRLAFSYPLLY</sequence>
<name>B3EU04_AMOA5</name>
<evidence type="ECO:0000313" key="1">
    <source>
        <dbReference type="EMBL" id="ACE06706.1"/>
    </source>
</evidence>